<evidence type="ECO:0000313" key="5">
    <source>
        <dbReference type="Proteomes" id="UP000031599"/>
    </source>
</evidence>
<dbReference type="SUPFAM" id="SSF48452">
    <property type="entry name" value="TPR-like"/>
    <property type="match status" value="2"/>
</dbReference>
<protein>
    <submittedName>
        <fullName evidence="4">Tetratricopeptide TPR_2</fullName>
    </submittedName>
</protein>
<keyword evidence="1" id="KW-0677">Repeat</keyword>
<dbReference type="PANTHER" id="PTHR44943">
    <property type="entry name" value="CELLULOSE SYNTHASE OPERON PROTEIN C"/>
    <property type="match status" value="1"/>
</dbReference>
<dbReference type="Gene3D" id="1.25.40.10">
    <property type="entry name" value="Tetratricopeptide repeat domain"/>
    <property type="match status" value="1"/>
</dbReference>
<evidence type="ECO:0000256" key="1">
    <source>
        <dbReference type="ARBA" id="ARBA00022737"/>
    </source>
</evidence>
<proteinExistence type="predicted"/>
<dbReference type="InterPro" id="IPR019734">
    <property type="entry name" value="TPR_rpt"/>
</dbReference>
<sequence>MFGVRWRCPVCCGRTVELCMIGPPPSAHACCLNCGAARPPASAEPQPCGECSVDHQQVLARVREHCELPPRTAKIRALRARGLYRLAFNAVAIQLQHNPDDPEALHTKAKLLVDVKRPEQAVPLLRQVMALGGPPADRPEVAIDLGVALAESGEHEAAILIYQAFLNDHPDHAGRCVVSSNLGGCLSALGRPAEAETYHRQAIAADPEHLGPRWNLFANLNKQGRHAEALSVLEQAMELAWLEAPDLENMQAYRSEVLIELGRLPDALAAIDASLVSNPDDPDRLFTRGRILHELGRLDQARAALLRVLELWPNSEASQRLLARVDRARNARFN</sequence>
<name>A0A0C1ZJN6_9BACT</name>
<dbReference type="EMBL" id="JMCC02000021">
    <property type="protein sequence ID" value="KIG17689.1"/>
    <property type="molecule type" value="Genomic_DNA"/>
</dbReference>
<feature type="repeat" description="TPR" evidence="3">
    <location>
        <begin position="282"/>
        <end position="315"/>
    </location>
</feature>
<dbReference type="Proteomes" id="UP000031599">
    <property type="component" value="Unassembled WGS sequence"/>
</dbReference>
<dbReference type="Pfam" id="PF13432">
    <property type="entry name" value="TPR_16"/>
    <property type="match status" value="1"/>
</dbReference>
<dbReference type="InterPro" id="IPR051685">
    <property type="entry name" value="Ycf3/AcsC/BcsC/TPR_MFPF"/>
</dbReference>
<feature type="repeat" description="TPR" evidence="3">
    <location>
        <begin position="139"/>
        <end position="172"/>
    </location>
</feature>
<dbReference type="PROSITE" id="PS50005">
    <property type="entry name" value="TPR"/>
    <property type="match status" value="2"/>
</dbReference>
<dbReference type="PANTHER" id="PTHR44943:SF8">
    <property type="entry name" value="TPR REPEAT-CONTAINING PROTEIN MJ0263"/>
    <property type="match status" value="1"/>
</dbReference>
<reference evidence="4 5" key="1">
    <citation type="submission" date="2014-12" db="EMBL/GenBank/DDBJ databases">
        <title>Genome assembly of Enhygromyxa salina DSM 15201.</title>
        <authorList>
            <person name="Sharma G."/>
            <person name="Subramanian S."/>
        </authorList>
    </citation>
    <scope>NUCLEOTIDE SEQUENCE [LARGE SCALE GENOMIC DNA]</scope>
    <source>
        <strain evidence="4 5">DSM 15201</strain>
    </source>
</reference>
<evidence type="ECO:0000256" key="2">
    <source>
        <dbReference type="ARBA" id="ARBA00022803"/>
    </source>
</evidence>
<dbReference type="SMART" id="SM00028">
    <property type="entry name" value="TPR"/>
    <property type="match status" value="5"/>
</dbReference>
<dbReference type="InterPro" id="IPR011990">
    <property type="entry name" value="TPR-like_helical_dom_sf"/>
</dbReference>
<dbReference type="AlphaFoldDB" id="A0A0C1ZJN6"/>
<gene>
    <name evidence="4" type="ORF">DB30_02964</name>
</gene>
<evidence type="ECO:0000256" key="3">
    <source>
        <dbReference type="PROSITE-ProRule" id="PRU00339"/>
    </source>
</evidence>
<keyword evidence="2 3" id="KW-0802">TPR repeat</keyword>
<dbReference type="Pfam" id="PF13424">
    <property type="entry name" value="TPR_12"/>
    <property type="match status" value="1"/>
</dbReference>
<organism evidence="4 5">
    <name type="scientific">Enhygromyxa salina</name>
    <dbReference type="NCBI Taxonomy" id="215803"/>
    <lineage>
        <taxon>Bacteria</taxon>
        <taxon>Pseudomonadati</taxon>
        <taxon>Myxococcota</taxon>
        <taxon>Polyangia</taxon>
        <taxon>Nannocystales</taxon>
        <taxon>Nannocystaceae</taxon>
        <taxon>Enhygromyxa</taxon>
    </lineage>
</organism>
<comment type="caution">
    <text evidence="4">The sequence shown here is derived from an EMBL/GenBank/DDBJ whole genome shotgun (WGS) entry which is preliminary data.</text>
</comment>
<evidence type="ECO:0000313" key="4">
    <source>
        <dbReference type="EMBL" id="KIG17689.1"/>
    </source>
</evidence>
<accession>A0A0C1ZJN6</accession>